<dbReference type="PANTHER" id="PTHR30026">
    <property type="entry name" value="OUTER MEMBRANE PROTEIN TOLC"/>
    <property type="match status" value="1"/>
</dbReference>
<feature type="chain" id="PRO_5047019883" evidence="8">
    <location>
        <begin position="31"/>
        <end position="452"/>
    </location>
</feature>
<dbReference type="EMBL" id="JAQSIO010000003">
    <property type="protein sequence ID" value="MDD0815018.1"/>
    <property type="molecule type" value="Genomic_DNA"/>
</dbReference>
<evidence type="ECO:0000256" key="8">
    <source>
        <dbReference type="SAM" id="SignalP"/>
    </source>
</evidence>
<keyword evidence="7" id="KW-0998">Cell outer membrane</keyword>
<dbReference type="SUPFAM" id="SSF56954">
    <property type="entry name" value="Outer membrane efflux proteins (OEP)"/>
    <property type="match status" value="1"/>
</dbReference>
<sequence length="452" mass="48964">MFSPLFALRQIPACLSLGLVSALAWPSAQAQSLTELYQVARDYDASYRAARSQYEATQARADQAKANLRPTLNLQSTVSRSQVSGNIDGVPYFKHPYGLRQNGLSLSQPLYRPGNLASYRQGEKLLIQADAQLALAEQDLIVRVSQAYFDVLAAHDSLVFVQAQKVAVKEQLASAKRNFEVGTATITDTREAQAREDLVISQEIAAQNELRVKQLFLDQLVGRSNTQPLPLKPQAELPTLPSDRVESWVESAQEHPQVQLAQTTLDVATLEIAKAEAGQKPTVDLNGSYAVAHNMDGSSLSPTSRVSSRITQASIGVTLNFPLYAGGALQSRVREALSLQEKAQADLDTARRSTAQATRTAFYGVLSGTSQVKALQAAEVSSQSALDANMLGYKVGVRINIDVLNSQSQLYQTKRDLALARYSVLVGGLKLRQANGSLTPDDLQSVNALLAP</sequence>
<comment type="caution">
    <text evidence="9">The sequence shown here is derived from an EMBL/GenBank/DDBJ whole genome shotgun (WGS) entry which is preliminary data.</text>
</comment>
<organism evidence="9 10">
    <name type="scientific">Curvibacter microcysteis</name>
    <dbReference type="NCBI Taxonomy" id="3026419"/>
    <lineage>
        <taxon>Bacteria</taxon>
        <taxon>Pseudomonadati</taxon>
        <taxon>Pseudomonadota</taxon>
        <taxon>Betaproteobacteria</taxon>
        <taxon>Burkholderiales</taxon>
        <taxon>Comamonadaceae</taxon>
        <taxon>Curvibacter</taxon>
    </lineage>
</organism>
<evidence type="ECO:0000256" key="2">
    <source>
        <dbReference type="ARBA" id="ARBA00007613"/>
    </source>
</evidence>
<keyword evidence="5" id="KW-0812">Transmembrane</keyword>
<proteinExistence type="inferred from homology"/>
<gene>
    <name evidence="9" type="ORF">PSQ39_10285</name>
</gene>
<evidence type="ECO:0000256" key="3">
    <source>
        <dbReference type="ARBA" id="ARBA00022448"/>
    </source>
</evidence>
<keyword evidence="8" id="KW-0732">Signal</keyword>
<name>A0ABT5MEL1_9BURK</name>
<dbReference type="RefSeq" id="WP_273926681.1">
    <property type="nucleotide sequence ID" value="NZ_JAQSIN010000002.1"/>
</dbReference>
<evidence type="ECO:0000256" key="5">
    <source>
        <dbReference type="ARBA" id="ARBA00022692"/>
    </source>
</evidence>
<keyword evidence="10" id="KW-1185">Reference proteome</keyword>
<keyword evidence="6" id="KW-0472">Membrane</keyword>
<dbReference type="InterPro" id="IPR003423">
    <property type="entry name" value="OMP_efflux"/>
</dbReference>
<keyword evidence="4" id="KW-1134">Transmembrane beta strand</keyword>
<comment type="subcellular location">
    <subcellularLocation>
        <location evidence="1">Cell outer membrane</location>
    </subcellularLocation>
</comment>
<dbReference type="InterPro" id="IPR010130">
    <property type="entry name" value="T1SS_OMP_TolC"/>
</dbReference>
<dbReference type="NCBIfam" id="TIGR01844">
    <property type="entry name" value="type_I_sec_TolC"/>
    <property type="match status" value="1"/>
</dbReference>
<dbReference type="Pfam" id="PF02321">
    <property type="entry name" value="OEP"/>
    <property type="match status" value="2"/>
</dbReference>
<evidence type="ECO:0000313" key="10">
    <source>
        <dbReference type="Proteomes" id="UP001528672"/>
    </source>
</evidence>
<dbReference type="PANTHER" id="PTHR30026:SF20">
    <property type="entry name" value="OUTER MEMBRANE PROTEIN TOLC"/>
    <property type="match status" value="1"/>
</dbReference>
<dbReference type="Gene3D" id="1.20.1600.10">
    <property type="entry name" value="Outer membrane efflux proteins (OEP)"/>
    <property type="match status" value="1"/>
</dbReference>
<keyword evidence="3" id="KW-0813">Transport</keyword>
<dbReference type="InterPro" id="IPR051906">
    <property type="entry name" value="TolC-like"/>
</dbReference>
<feature type="signal peptide" evidence="8">
    <location>
        <begin position="1"/>
        <end position="30"/>
    </location>
</feature>
<evidence type="ECO:0000256" key="7">
    <source>
        <dbReference type="ARBA" id="ARBA00023237"/>
    </source>
</evidence>
<protein>
    <submittedName>
        <fullName evidence="9">TolC family outer membrane protein</fullName>
    </submittedName>
</protein>
<accession>A0ABT5MEL1</accession>
<reference evidence="9 10" key="1">
    <citation type="submission" date="2023-02" db="EMBL/GenBank/DDBJ databases">
        <title>Bacterial whole genome sequence for Curvibacter sp. HBC28.</title>
        <authorList>
            <person name="Le V."/>
            <person name="Ko S.-R."/>
            <person name="Ahn C.-Y."/>
            <person name="Oh H.-M."/>
        </authorList>
    </citation>
    <scope>NUCLEOTIDE SEQUENCE [LARGE SCALE GENOMIC DNA]</scope>
    <source>
        <strain evidence="9 10">HBC28</strain>
    </source>
</reference>
<evidence type="ECO:0000313" key="9">
    <source>
        <dbReference type="EMBL" id="MDD0815018.1"/>
    </source>
</evidence>
<evidence type="ECO:0000256" key="6">
    <source>
        <dbReference type="ARBA" id="ARBA00023136"/>
    </source>
</evidence>
<evidence type="ECO:0000256" key="1">
    <source>
        <dbReference type="ARBA" id="ARBA00004442"/>
    </source>
</evidence>
<comment type="similarity">
    <text evidence="2">Belongs to the outer membrane factor (OMF) (TC 1.B.17) family.</text>
</comment>
<dbReference type="Proteomes" id="UP001528672">
    <property type="component" value="Unassembled WGS sequence"/>
</dbReference>
<evidence type="ECO:0000256" key="4">
    <source>
        <dbReference type="ARBA" id="ARBA00022452"/>
    </source>
</evidence>